<dbReference type="GO" id="GO:0005506">
    <property type="term" value="F:iron ion binding"/>
    <property type="evidence" value="ECO:0007669"/>
    <property type="project" value="InterPro"/>
</dbReference>
<name>A0AAP0JB58_9MAGN</name>
<dbReference type="GO" id="GO:0044550">
    <property type="term" value="P:secondary metabolite biosynthetic process"/>
    <property type="evidence" value="ECO:0007669"/>
    <property type="project" value="UniProtKB-ARBA"/>
</dbReference>
<dbReference type="GO" id="GO:0020037">
    <property type="term" value="F:heme binding"/>
    <property type="evidence" value="ECO:0007669"/>
    <property type="project" value="InterPro"/>
</dbReference>
<dbReference type="GO" id="GO:0004497">
    <property type="term" value="F:monooxygenase activity"/>
    <property type="evidence" value="ECO:0007669"/>
    <property type="project" value="InterPro"/>
</dbReference>
<evidence type="ECO:0000313" key="1">
    <source>
        <dbReference type="EMBL" id="KAK9130753.1"/>
    </source>
</evidence>
<evidence type="ECO:0000313" key="2">
    <source>
        <dbReference type="Proteomes" id="UP001417504"/>
    </source>
</evidence>
<gene>
    <name evidence="1" type="ORF">Sjap_011240</name>
</gene>
<organism evidence="1 2">
    <name type="scientific">Stephania japonica</name>
    <dbReference type="NCBI Taxonomy" id="461633"/>
    <lineage>
        <taxon>Eukaryota</taxon>
        <taxon>Viridiplantae</taxon>
        <taxon>Streptophyta</taxon>
        <taxon>Embryophyta</taxon>
        <taxon>Tracheophyta</taxon>
        <taxon>Spermatophyta</taxon>
        <taxon>Magnoliopsida</taxon>
        <taxon>Ranunculales</taxon>
        <taxon>Menispermaceae</taxon>
        <taxon>Menispermoideae</taxon>
        <taxon>Cissampelideae</taxon>
        <taxon>Stephania</taxon>
    </lineage>
</organism>
<dbReference type="AlphaFoldDB" id="A0AAP0JB58"/>
<accession>A0AAP0JB58</accession>
<dbReference type="InterPro" id="IPR001128">
    <property type="entry name" value="Cyt_P450"/>
</dbReference>
<dbReference type="Gene3D" id="1.10.630.10">
    <property type="entry name" value="Cytochrome P450"/>
    <property type="match status" value="1"/>
</dbReference>
<dbReference type="SUPFAM" id="SSF48264">
    <property type="entry name" value="Cytochrome P450"/>
    <property type="match status" value="1"/>
</dbReference>
<comment type="caution">
    <text evidence="1">The sequence shown here is derived from an EMBL/GenBank/DDBJ whole genome shotgun (WGS) entry which is preliminary data.</text>
</comment>
<sequence length="67" mass="7571">MDLYIPLKKMERYYFPFGAGRRACRGMELVKVEVADPVANLVNNFEWCSAAEGQPPDLPRLSPLGLE</sequence>
<protein>
    <recommendedName>
        <fullName evidence="3">Cytochrome P450</fullName>
    </recommendedName>
</protein>
<dbReference type="InterPro" id="IPR036396">
    <property type="entry name" value="Cyt_P450_sf"/>
</dbReference>
<dbReference type="EMBL" id="JBBNAE010000004">
    <property type="protein sequence ID" value="KAK9130753.1"/>
    <property type="molecule type" value="Genomic_DNA"/>
</dbReference>
<dbReference type="GO" id="GO:0016705">
    <property type="term" value="F:oxidoreductase activity, acting on paired donors, with incorporation or reduction of molecular oxygen"/>
    <property type="evidence" value="ECO:0007669"/>
    <property type="project" value="InterPro"/>
</dbReference>
<dbReference type="Proteomes" id="UP001417504">
    <property type="component" value="Unassembled WGS sequence"/>
</dbReference>
<keyword evidence="2" id="KW-1185">Reference proteome</keyword>
<proteinExistence type="predicted"/>
<reference evidence="1 2" key="1">
    <citation type="submission" date="2024-01" db="EMBL/GenBank/DDBJ databases">
        <title>Genome assemblies of Stephania.</title>
        <authorList>
            <person name="Yang L."/>
        </authorList>
    </citation>
    <scope>NUCLEOTIDE SEQUENCE [LARGE SCALE GENOMIC DNA]</scope>
    <source>
        <strain evidence="1">QJT</strain>
        <tissue evidence="1">Leaf</tissue>
    </source>
</reference>
<evidence type="ECO:0008006" key="3">
    <source>
        <dbReference type="Google" id="ProtNLM"/>
    </source>
</evidence>
<dbReference type="Pfam" id="PF00067">
    <property type="entry name" value="p450"/>
    <property type="match status" value="1"/>
</dbReference>